<comment type="subcellular location">
    <subcellularLocation>
        <location evidence="1">Membrane</location>
        <topology evidence="1">Multi-pass membrane protein</topology>
    </subcellularLocation>
</comment>
<dbReference type="Gene3D" id="1.20.1740.10">
    <property type="entry name" value="Amino acid/polyamine transporter I"/>
    <property type="match status" value="1"/>
</dbReference>
<keyword evidence="5 7" id="KW-0472">Membrane</keyword>
<dbReference type="AlphaFoldDB" id="A0A6A5YZM5"/>
<feature type="transmembrane region" description="Helical" evidence="7">
    <location>
        <begin position="485"/>
        <end position="505"/>
    </location>
</feature>
<evidence type="ECO:0000256" key="2">
    <source>
        <dbReference type="ARBA" id="ARBA00022448"/>
    </source>
</evidence>
<evidence type="ECO:0000256" key="5">
    <source>
        <dbReference type="ARBA" id="ARBA00023136"/>
    </source>
</evidence>
<sequence length="527" mass="57520">MAFDHKGDTEVSQGAHNGLVDDNFDDSPGLSNDEKDMRRMGKIQQTKRNFGLLPLLGFTTIMLNSWESVFPFFLTGFINGGGPTLIYGYIFCFFGSIAMCASISEMASMYPTSGGQYHWAALLAPAKWSKFLSWLTGWVSVLGWQAGCASGTFLGGTIIQGLLVLNDPTYNYQRWHGTLLLYAVLLVSVFVNTVAIRILPALEGIILILHVLGFFAILIPLVHLAPISPAEFVFETWSNVSGYSDGLSWLVGLLTSSVLFIGFDGACHMAEEVKNASINVPRAMFFTIFLNGALGFSMIIVILFTIGNVDDALATPTGYPFIEIFMNATQSKAGATAMTSILIALIVFATFGFLASASRQLWAFARDQGLPFSNIIARVDPRWSIPLYSIALTALINSLLALINIGSTVAFNAIVSLVAVGLFSSYVITISLMVRKRLTGEHIPFGPWNMGKYGLYVNIYALAYTTIVMVFSFFPPATPVTAVSMNWSCAVYGGVVILGLVFWAVKGRHQWKGPLMDRRFAEQAETS</sequence>
<name>A0A6A5YZM5_9PLEO</name>
<reference evidence="8" key="1">
    <citation type="journal article" date="2020" name="Stud. Mycol.">
        <title>101 Dothideomycetes genomes: a test case for predicting lifestyles and emergence of pathogens.</title>
        <authorList>
            <person name="Haridas S."/>
            <person name="Albert R."/>
            <person name="Binder M."/>
            <person name="Bloem J."/>
            <person name="Labutti K."/>
            <person name="Salamov A."/>
            <person name="Andreopoulos B."/>
            <person name="Baker S."/>
            <person name="Barry K."/>
            <person name="Bills G."/>
            <person name="Bluhm B."/>
            <person name="Cannon C."/>
            <person name="Castanera R."/>
            <person name="Culley D."/>
            <person name="Daum C."/>
            <person name="Ezra D."/>
            <person name="Gonzalez J."/>
            <person name="Henrissat B."/>
            <person name="Kuo A."/>
            <person name="Liang C."/>
            <person name="Lipzen A."/>
            <person name="Lutzoni F."/>
            <person name="Magnuson J."/>
            <person name="Mondo S."/>
            <person name="Nolan M."/>
            <person name="Ohm R."/>
            <person name="Pangilinan J."/>
            <person name="Park H.-J."/>
            <person name="Ramirez L."/>
            <person name="Alfaro M."/>
            <person name="Sun H."/>
            <person name="Tritt A."/>
            <person name="Yoshinaga Y."/>
            <person name="Zwiers L.-H."/>
            <person name="Turgeon B."/>
            <person name="Goodwin S."/>
            <person name="Spatafora J."/>
            <person name="Crous P."/>
            <person name="Grigoriev I."/>
        </authorList>
    </citation>
    <scope>NUCLEOTIDE SEQUENCE</scope>
    <source>
        <strain evidence="8">CBS 627.86</strain>
    </source>
</reference>
<feature type="transmembrane region" description="Helical" evidence="7">
    <location>
        <begin position="131"/>
        <end position="159"/>
    </location>
</feature>
<dbReference type="GO" id="GO:0016020">
    <property type="term" value="C:membrane"/>
    <property type="evidence" value="ECO:0007669"/>
    <property type="project" value="UniProtKB-SubCell"/>
</dbReference>
<dbReference type="PANTHER" id="PTHR45649">
    <property type="entry name" value="AMINO-ACID PERMEASE BAT1"/>
    <property type="match status" value="1"/>
</dbReference>
<feature type="transmembrane region" description="Helical" evidence="7">
    <location>
        <begin position="341"/>
        <end position="362"/>
    </location>
</feature>
<evidence type="ECO:0000313" key="9">
    <source>
        <dbReference type="Proteomes" id="UP000799770"/>
    </source>
</evidence>
<keyword evidence="9" id="KW-1185">Reference proteome</keyword>
<dbReference type="Proteomes" id="UP000799770">
    <property type="component" value="Unassembled WGS sequence"/>
</dbReference>
<dbReference type="Pfam" id="PF13520">
    <property type="entry name" value="AA_permease_2"/>
    <property type="match status" value="1"/>
</dbReference>
<dbReference type="PANTHER" id="PTHR45649:SF1">
    <property type="entry name" value="TRANSPORTER, PUTATIVE (EUROFUNG)-RELATED"/>
    <property type="match status" value="1"/>
</dbReference>
<dbReference type="EMBL" id="ML977332">
    <property type="protein sequence ID" value="KAF2112037.1"/>
    <property type="molecule type" value="Genomic_DNA"/>
</dbReference>
<dbReference type="GO" id="GO:0022857">
    <property type="term" value="F:transmembrane transporter activity"/>
    <property type="evidence" value="ECO:0007669"/>
    <property type="project" value="InterPro"/>
</dbReference>
<feature type="transmembrane region" description="Helical" evidence="7">
    <location>
        <begin position="246"/>
        <end position="263"/>
    </location>
</feature>
<protein>
    <submittedName>
        <fullName evidence="8">Amino acid/polyamine transporter I</fullName>
    </submittedName>
</protein>
<feature type="transmembrane region" description="Helical" evidence="7">
    <location>
        <begin position="49"/>
        <end position="66"/>
    </location>
</feature>
<gene>
    <name evidence="8" type="ORF">BDV96DRAFT_581024</name>
</gene>
<feature type="transmembrane region" description="Helical" evidence="7">
    <location>
        <begin position="206"/>
        <end position="226"/>
    </location>
</feature>
<feature type="transmembrane region" description="Helical" evidence="7">
    <location>
        <begin position="409"/>
        <end position="434"/>
    </location>
</feature>
<evidence type="ECO:0000256" key="3">
    <source>
        <dbReference type="ARBA" id="ARBA00022692"/>
    </source>
</evidence>
<feature type="transmembrane region" description="Helical" evidence="7">
    <location>
        <begin position="283"/>
        <end position="306"/>
    </location>
</feature>
<evidence type="ECO:0000256" key="6">
    <source>
        <dbReference type="SAM" id="MobiDB-lite"/>
    </source>
</evidence>
<evidence type="ECO:0000256" key="4">
    <source>
        <dbReference type="ARBA" id="ARBA00022989"/>
    </source>
</evidence>
<keyword evidence="3 7" id="KW-0812">Transmembrane</keyword>
<keyword evidence="4 7" id="KW-1133">Transmembrane helix</keyword>
<dbReference type="PIRSF" id="PIRSF006060">
    <property type="entry name" value="AA_transporter"/>
    <property type="match status" value="1"/>
</dbReference>
<feature type="transmembrane region" description="Helical" evidence="7">
    <location>
        <begin position="179"/>
        <end position="199"/>
    </location>
</feature>
<evidence type="ECO:0000256" key="7">
    <source>
        <dbReference type="SAM" id="Phobius"/>
    </source>
</evidence>
<feature type="transmembrane region" description="Helical" evidence="7">
    <location>
        <begin position="455"/>
        <end position="473"/>
    </location>
</feature>
<proteinExistence type="predicted"/>
<feature type="transmembrane region" description="Helical" evidence="7">
    <location>
        <begin position="86"/>
        <end position="110"/>
    </location>
</feature>
<organism evidence="8 9">
    <name type="scientific">Lophiotrema nucula</name>
    <dbReference type="NCBI Taxonomy" id="690887"/>
    <lineage>
        <taxon>Eukaryota</taxon>
        <taxon>Fungi</taxon>
        <taxon>Dikarya</taxon>
        <taxon>Ascomycota</taxon>
        <taxon>Pezizomycotina</taxon>
        <taxon>Dothideomycetes</taxon>
        <taxon>Pleosporomycetidae</taxon>
        <taxon>Pleosporales</taxon>
        <taxon>Lophiotremataceae</taxon>
        <taxon>Lophiotrema</taxon>
    </lineage>
</organism>
<evidence type="ECO:0000256" key="1">
    <source>
        <dbReference type="ARBA" id="ARBA00004141"/>
    </source>
</evidence>
<feature type="transmembrane region" description="Helical" evidence="7">
    <location>
        <begin position="383"/>
        <end position="403"/>
    </location>
</feature>
<accession>A0A6A5YZM5</accession>
<feature type="region of interest" description="Disordered" evidence="6">
    <location>
        <begin position="1"/>
        <end position="26"/>
    </location>
</feature>
<dbReference type="InterPro" id="IPR002293">
    <property type="entry name" value="AA/rel_permease1"/>
</dbReference>
<keyword evidence="2" id="KW-0813">Transport</keyword>
<evidence type="ECO:0000313" key="8">
    <source>
        <dbReference type="EMBL" id="KAF2112037.1"/>
    </source>
</evidence>
<dbReference type="OrthoDB" id="3257095at2759"/>